<dbReference type="PANTHER" id="PTHR43330">
    <property type="entry name" value="METHIONINE AMINOPEPTIDASE"/>
    <property type="match status" value="1"/>
</dbReference>
<dbReference type="HAMAP" id="MF_01974">
    <property type="entry name" value="MetAP_1"/>
    <property type="match status" value="1"/>
</dbReference>
<dbReference type="GO" id="GO:0070006">
    <property type="term" value="F:metalloaminopeptidase activity"/>
    <property type="evidence" value="ECO:0007669"/>
    <property type="project" value="UniProtKB-UniRule"/>
</dbReference>
<feature type="binding site" evidence="6">
    <location>
        <position position="178"/>
    </location>
    <ligand>
        <name>a divalent metal cation</name>
        <dbReference type="ChEBI" id="CHEBI:60240"/>
        <label>1</label>
    </ligand>
</feature>
<feature type="binding site" evidence="6">
    <location>
        <position position="167"/>
    </location>
    <ligand>
        <name>a divalent metal cation</name>
        <dbReference type="ChEBI" id="CHEBI:60240"/>
        <label>1</label>
    </ligand>
</feature>
<dbReference type="SUPFAM" id="SSF55920">
    <property type="entry name" value="Creatinase/aminopeptidase"/>
    <property type="match status" value="1"/>
</dbReference>
<feature type="binding site" evidence="6">
    <location>
        <position position="241"/>
    </location>
    <ligand>
        <name>a divalent metal cation</name>
        <dbReference type="ChEBI" id="CHEBI:60240"/>
        <label>2</label>
        <note>catalytic</note>
    </ligand>
</feature>
<dbReference type="GO" id="GO:0046872">
    <property type="term" value="F:metal ion binding"/>
    <property type="evidence" value="ECO:0007669"/>
    <property type="project" value="UniProtKB-UniRule"/>
</dbReference>
<gene>
    <name evidence="6" type="primary">map</name>
    <name evidence="10" type="ORF">FB556_1496</name>
</gene>
<keyword evidence="4 6" id="KW-0479">Metal-binding</keyword>
<name>A0A543AJS2_9MICC</name>
<evidence type="ECO:0000256" key="7">
    <source>
        <dbReference type="RuleBase" id="RU003653"/>
    </source>
</evidence>
<dbReference type="InterPro" id="IPR036005">
    <property type="entry name" value="Creatinase/aminopeptidase-like"/>
</dbReference>
<dbReference type="Proteomes" id="UP000319746">
    <property type="component" value="Unassembled WGS sequence"/>
</dbReference>
<feature type="binding site" evidence="6">
    <location>
        <position position="248"/>
    </location>
    <ligand>
        <name>substrate</name>
    </ligand>
</feature>
<dbReference type="InterPro" id="IPR001714">
    <property type="entry name" value="Pept_M24_MAP"/>
</dbReference>
<comment type="subunit">
    <text evidence="6">Monomer.</text>
</comment>
<evidence type="ECO:0000256" key="2">
    <source>
        <dbReference type="ARBA" id="ARBA00022438"/>
    </source>
</evidence>
<dbReference type="PANTHER" id="PTHR43330:SF16">
    <property type="entry name" value="METHIONINE AMINOPEPTIDASE 2"/>
    <property type="match status" value="1"/>
</dbReference>
<evidence type="ECO:0000256" key="3">
    <source>
        <dbReference type="ARBA" id="ARBA00022670"/>
    </source>
</evidence>
<dbReference type="InterPro" id="IPR000994">
    <property type="entry name" value="Pept_M24"/>
</dbReference>
<dbReference type="NCBIfam" id="TIGR00500">
    <property type="entry name" value="met_pdase_I"/>
    <property type="match status" value="1"/>
</dbReference>
<keyword evidence="5 6" id="KW-0378">Hydrolase</keyword>
<feature type="domain" description="Peptidase M24" evidence="9">
    <location>
        <begin position="85"/>
        <end position="313"/>
    </location>
</feature>
<feature type="binding site" evidence="6">
    <location>
        <position position="306"/>
    </location>
    <ligand>
        <name>a divalent metal cation</name>
        <dbReference type="ChEBI" id="CHEBI:60240"/>
        <label>1</label>
    </ligand>
</feature>
<keyword evidence="3 6" id="KW-0645">Protease</keyword>
<feature type="binding site" evidence="6">
    <location>
        <position position="150"/>
    </location>
    <ligand>
        <name>substrate</name>
    </ligand>
</feature>
<evidence type="ECO:0000313" key="10">
    <source>
        <dbReference type="EMBL" id="TQL72827.1"/>
    </source>
</evidence>
<evidence type="ECO:0000256" key="5">
    <source>
        <dbReference type="ARBA" id="ARBA00022801"/>
    </source>
</evidence>
<protein>
    <recommendedName>
        <fullName evidence="6 7">Methionine aminopeptidase</fullName>
        <shortName evidence="6">MAP</shortName>
        <shortName evidence="6">MetAP</shortName>
        <ecNumber evidence="6 7">3.4.11.18</ecNumber>
    </recommendedName>
    <alternativeName>
        <fullName evidence="6">Peptidase M</fullName>
    </alternativeName>
</protein>
<dbReference type="GO" id="GO:0006508">
    <property type="term" value="P:proteolysis"/>
    <property type="evidence" value="ECO:0007669"/>
    <property type="project" value="UniProtKB-KW"/>
</dbReference>
<reference evidence="10 11" key="1">
    <citation type="submission" date="2019-06" db="EMBL/GenBank/DDBJ databases">
        <title>Sequencing the genomes of 1000 actinobacteria strains.</title>
        <authorList>
            <person name="Klenk H.-P."/>
        </authorList>
    </citation>
    <scope>NUCLEOTIDE SEQUENCE [LARGE SCALE GENOMIC DNA]</scope>
    <source>
        <strain evidence="10 11">DSM 24083</strain>
    </source>
</reference>
<accession>A0A543AJS2</accession>
<dbReference type="GO" id="GO:0004239">
    <property type="term" value="F:initiator methionyl aminopeptidase activity"/>
    <property type="evidence" value="ECO:0007669"/>
    <property type="project" value="UniProtKB-UniRule"/>
</dbReference>
<dbReference type="Gene3D" id="3.90.230.10">
    <property type="entry name" value="Creatinase/methionine aminopeptidase superfamily"/>
    <property type="match status" value="1"/>
</dbReference>
<dbReference type="AlphaFoldDB" id="A0A543AJS2"/>
<dbReference type="InterPro" id="IPR002467">
    <property type="entry name" value="Pept_M24A_MAP1"/>
</dbReference>
<proteinExistence type="inferred from homology"/>
<comment type="catalytic activity">
    <reaction evidence="6 7">
        <text>Release of N-terminal amino acids, preferentially methionine, from peptides and arylamides.</text>
        <dbReference type="EC" id="3.4.11.18"/>
    </reaction>
</comment>
<dbReference type="PROSITE" id="PS00680">
    <property type="entry name" value="MAP_1"/>
    <property type="match status" value="1"/>
</dbReference>
<dbReference type="Pfam" id="PF00557">
    <property type="entry name" value="Peptidase_M24"/>
    <property type="match status" value="1"/>
</dbReference>
<dbReference type="PRINTS" id="PR00599">
    <property type="entry name" value="MAPEPTIDASE"/>
</dbReference>
<evidence type="ECO:0000256" key="1">
    <source>
        <dbReference type="ARBA" id="ARBA00002521"/>
    </source>
</evidence>
<feature type="region of interest" description="Disordered" evidence="8">
    <location>
        <begin position="1"/>
        <end position="43"/>
    </location>
</feature>
<sequence>MTFTPPNLASLPVIEPGSPNSHNHPVDSPPRGEPGSRAPQGRLTPGLVSAQLAVPDHIARPDYVGKKDAVEGLHGDVYDAEGIAKIRAASRLAADAMNLVEQYIQPGITTAELDRIGHEFIIGHDAWPSTLGYKEFPKSMTTSLNEVICHGIPDDTVLEDGDIVNIDITVYKDGHHGDHNKTFLVGTVDEESCLLVERTEKALERAIKAVKPGREINVIGRVIETYAKRFGYGVVEDFVGHGVGREFHSGLIVPHYDTAPRHNEVMVPGMVFTIEPMLTLGGIAWELWDDGWTVVTKDRKRSAQFEHTIVVTDDGAEVLTTTD</sequence>
<feature type="binding site" evidence="6">
    <location>
        <position position="306"/>
    </location>
    <ligand>
        <name>a divalent metal cation</name>
        <dbReference type="ChEBI" id="CHEBI:60240"/>
        <label>2</label>
        <note>catalytic</note>
    </ligand>
</feature>
<dbReference type="RefSeq" id="WP_141866238.1">
    <property type="nucleotide sequence ID" value="NZ_BAABAN010000004.1"/>
</dbReference>
<keyword evidence="11" id="KW-1185">Reference proteome</keyword>
<dbReference type="OrthoDB" id="9802055at2"/>
<evidence type="ECO:0000256" key="8">
    <source>
        <dbReference type="SAM" id="MobiDB-lite"/>
    </source>
</evidence>
<evidence type="ECO:0000256" key="4">
    <source>
        <dbReference type="ARBA" id="ARBA00022723"/>
    </source>
</evidence>
<evidence type="ECO:0000256" key="6">
    <source>
        <dbReference type="HAMAP-Rule" id="MF_01974"/>
    </source>
</evidence>
<feature type="binding site" evidence="6">
    <location>
        <position position="275"/>
    </location>
    <ligand>
        <name>a divalent metal cation</name>
        <dbReference type="ChEBI" id="CHEBI:60240"/>
        <label>2</label>
        <note>catalytic</note>
    </ligand>
</feature>
<comment type="similarity">
    <text evidence="6">Belongs to the peptidase M24A family. Methionine aminopeptidase type 1 subfamily.</text>
</comment>
<dbReference type="CDD" id="cd01086">
    <property type="entry name" value="MetAP1"/>
    <property type="match status" value="1"/>
</dbReference>
<dbReference type="GO" id="GO:0005829">
    <property type="term" value="C:cytosol"/>
    <property type="evidence" value="ECO:0007669"/>
    <property type="project" value="TreeGrafter"/>
</dbReference>
<feature type="binding site" evidence="6">
    <location>
        <position position="178"/>
    </location>
    <ligand>
        <name>a divalent metal cation</name>
        <dbReference type="ChEBI" id="CHEBI:60240"/>
        <label>2</label>
        <note>catalytic</note>
    </ligand>
</feature>
<organism evidence="10 11">
    <name type="scientific">Enteractinococcus coprophilus</name>
    <dbReference type="NCBI Taxonomy" id="1027633"/>
    <lineage>
        <taxon>Bacteria</taxon>
        <taxon>Bacillati</taxon>
        <taxon>Actinomycetota</taxon>
        <taxon>Actinomycetes</taxon>
        <taxon>Micrococcales</taxon>
        <taxon>Micrococcaceae</taxon>
    </lineage>
</organism>
<comment type="function">
    <text evidence="1 6">Removes the N-terminal methionine from nascent proteins. The N-terminal methionine is often cleaved when the second residue in the primary sequence is small and uncharged (Met-Ala-, Cys, Gly, Pro, Ser, Thr, or Val). Requires deformylation of the N(alpha)-formylated initiator methionine before it can be hydrolyzed.</text>
</comment>
<comment type="cofactor">
    <cofactor evidence="6">
        <name>Co(2+)</name>
        <dbReference type="ChEBI" id="CHEBI:48828"/>
    </cofactor>
    <cofactor evidence="6">
        <name>Zn(2+)</name>
        <dbReference type="ChEBI" id="CHEBI:29105"/>
    </cofactor>
    <cofactor evidence="6">
        <name>Mn(2+)</name>
        <dbReference type="ChEBI" id="CHEBI:29035"/>
    </cofactor>
    <cofactor evidence="6">
        <name>Fe(2+)</name>
        <dbReference type="ChEBI" id="CHEBI:29033"/>
    </cofactor>
    <text evidence="6">Binds 2 divalent metal cations per subunit. Has a high-affinity and a low affinity metal-binding site. The true nature of the physiological cofactor is under debate. The enzyme is active with cobalt, zinc, manganese or divalent iron ions. Most likely, methionine aminopeptidases function as mononuclear Fe(2+)-metalloproteases under physiological conditions, and the catalytically relevant metal-binding site has been assigned to the histidine-containing high-affinity site.</text>
</comment>
<evidence type="ECO:0000313" key="11">
    <source>
        <dbReference type="Proteomes" id="UP000319746"/>
    </source>
</evidence>
<comment type="caution">
    <text evidence="10">The sequence shown here is derived from an EMBL/GenBank/DDBJ whole genome shotgun (WGS) entry which is preliminary data.</text>
</comment>
<keyword evidence="2 6" id="KW-0031">Aminopeptidase</keyword>
<dbReference type="EMBL" id="VFOU01000002">
    <property type="protein sequence ID" value="TQL72827.1"/>
    <property type="molecule type" value="Genomic_DNA"/>
</dbReference>
<dbReference type="EC" id="3.4.11.18" evidence="6 7"/>
<evidence type="ECO:0000259" key="9">
    <source>
        <dbReference type="Pfam" id="PF00557"/>
    </source>
</evidence>